<keyword evidence="11" id="KW-1208">Phospholipid metabolism</keyword>
<dbReference type="InterPro" id="IPR001206">
    <property type="entry name" value="Diacylglycerol_kinase_cat_dom"/>
</dbReference>
<dbReference type="GO" id="GO:0016301">
    <property type="term" value="F:kinase activity"/>
    <property type="evidence" value="ECO:0007669"/>
    <property type="project" value="UniProtKB-KW"/>
</dbReference>
<dbReference type="KEGG" id="azz:DEW08_09995"/>
<dbReference type="PROSITE" id="PS50146">
    <property type="entry name" value="DAGK"/>
    <property type="match status" value="1"/>
</dbReference>
<sequence length="352" mass="36554">MVSTIFRHGCETLPAWPGSGRSESLRDYSEPQARRRFLVIHNPVAGARRARRLRAVVAALETDFGAAVTVRATTGPGDAEGIARSLVPGATDALVVAGGDGTINEVINGLATRGGLAAGGEEAVPVPLGIVPLGTANVLAGELGLPVASADAAAARAVAEVLARGAVRPVHLGVANGRCFAMMAGVGLDARVVETVDTRLKRLIGKGAYVVETLVQLALRPDVRYRVTVDGLTSEVASVIVAKGHFYGGRFVCAPEARLEEPLLQVCLFPRPGRWNAVRYIWGVTAGRLRHFPDYRVVPAERVVVTGPPGDAVQGDGDVVARLPVEIAVAPWTLPVLVGPVPVSAVPAGQGG</sequence>
<keyword evidence="3" id="KW-0808">Transferase</keyword>
<dbReference type="InterPro" id="IPR016064">
    <property type="entry name" value="NAD/diacylglycerol_kinase_sf"/>
</dbReference>
<feature type="domain" description="DAGKc" evidence="12">
    <location>
        <begin position="32"/>
        <end position="179"/>
    </location>
</feature>
<dbReference type="OrthoDB" id="9815110at2"/>
<protein>
    <submittedName>
        <fullName evidence="13">Lipid kinase</fullName>
    </submittedName>
</protein>
<keyword evidence="2" id="KW-0444">Lipid biosynthesis</keyword>
<evidence type="ECO:0000256" key="7">
    <source>
        <dbReference type="ARBA" id="ARBA00022840"/>
    </source>
</evidence>
<dbReference type="GO" id="GO:0005886">
    <property type="term" value="C:plasma membrane"/>
    <property type="evidence" value="ECO:0007669"/>
    <property type="project" value="TreeGrafter"/>
</dbReference>
<dbReference type="SMART" id="SM00046">
    <property type="entry name" value="DAGKc"/>
    <property type="match status" value="1"/>
</dbReference>
<keyword evidence="14" id="KW-1185">Reference proteome</keyword>
<dbReference type="Pfam" id="PF19279">
    <property type="entry name" value="YegS_C"/>
    <property type="match status" value="1"/>
</dbReference>
<dbReference type="InterPro" id="IPR005218">
    <property type="entry name" value="Diacylglycerol/lipid_kinase"/>
</dbReference>
<keyword evidence="5" id="KW-0547">Nucleotide-binding</keyword>
<dbReference type="AlphaFoldDB" id="A0A2S2CPW9"/>
<proteinExistence type="predicted"/>
<dbReference type="InterPro" id="IPR045540">
    <property type="entry name" value="YegS/DAGK_C"/>
</dbReference>
<reference evidence="14" key="1">
    <citation type="submission" date="2018-05" db="EMBL/GenBank/DDBJ databases">
        <title>Azospirillum thermophila sp. nov., a novel isolated from hot spring.</title>
        <authorList>
            <person name="Zhao Z."/>
        </authorList>
    </citation>
    <scope>NUCLEOTIDE SEQUENCE [LARGE SCALE GENOMIC DNA]</scope>
    <source>
        <strain evidence="14">CFH 70021</strain>
    </source>
</reference>
<keyword evidence="6 13" id="KW-0418">Kinase</keyword>
<dbReference type="NCBIfam" id="TIGR00147">
    <property type="entry name" value="YegS/Rv2252/BmrU family lipid kinase"/>
    <property type="match status" value="1"/>
</dbReference>
<dbReference type="InterPro" id="IPR050187">
    <property type="entry name" value="Lipid_Phosphate_FormReg"/>
</dbReference>
<evidence type="ECO:0000313" key="13">
    <source>
        <dbReference type="EMBL" id="AWK86526.1"/>
    </source>
</evidence>
<evidence type="ECO:0000256" key="5">
    <source>
        <dbReference type="ARBA" id="ARBA00022741"/>
    </source>
</evidence>
<dbReference type="Gene3D" id="2.60.200.40">
    <property type="match status" value="1"/>
</dbReference>
<evidence type="ECO:0000256" key="3">
    <source>
        <dbReference type="ARBA" id="ARBA00022679"/>
    </source>
</evidence>
<evidence type="ECO:0000256" key="9">
    <source>
        <dbReference type="ARBA" id="ARBA00023098"/>
    </source>
</evidence>
<evidence type="ECO:0000259" key="12">
    <source>
        <dbReference type="PROSITE" id="PS50146"/>
    </source>
</evidence>
<dbReference type="SUPFAM" id="SSF111331">
    <property type="entry name" value="NAD kinase/diacylglycerol kinase-like"/>
    <property type="match status" value="1"/>
</dbReference>
<dbReference type="InterPro" id="IPR017438">
    <property type="entry name" value="ATP-NAD_kinase_N"/>
</dbReference>
<evidence type="ECO:0000256" key="4">
    <source>
        <dbReference type="ARBA" id="ARBA00022723"/>
    </source>
</evidence>
<evidence type="ECO:0000313" key="14">
    <source>
        <dbReference type="Proteomes" id="UP000245629"/>
    </source>
</evidence>
<keyword evidence="9" id="KW-0443">Lipid metabolism</keyword>
<accession>A0A2S2CPW9</accession>
<evidence type="ECO:0000256" key="6">
    <source>
        <dbReference type="ARBA" id="ARBA00022777"/>
    </source>
</evidence>
<evidence type="ECO:0000256" key="11">
    <source>
        <dbReference type="ARBA" id="ARBA00023264"/>
    </source>
</evidence>
<evidence type="ECO:0000256" key="10">
    <source>
        <dbReference type="ARBA" id="ARBA00023209"/>
    </source>
</evidence>
<evidence type="ECO:0000256" key="8">
    <source>
        <dbReference type="ARBA" id="ARBA00022842"/>
    </source>
</evidence>
<comment type="cofactor">
    <cofactor evidence="1">
        <name>Mg(2+)</name>
        <dbReference type="ChEBI" id="CHEBI:18420"/>
    </cofactor>
</comment>
<name>A0A2S2CPW9_9PROT</name>
<keyword evidence="4" id="KW-0479">Metal-binding</keyword>
<dbReference type="PANTHER" id="PTHR12358:SF106">
    <property type="entry name" value="LIPID KINASE YEGS"/>
    <property type="match status" value="1"/>
</dbReference>
<keyword evidence="8" id="KW-0460">Magnesium</keyword>
<keyword evidence="7" id="KW-0067">ATP-binding</keyword>
<dbReference type="GO" id="GO:0008654">
    <property type="term" value="P:phospholipid biosynthetic process"/>
    <property type="evidence" value="ECO:0007669"/>
    <property type="project" value="UniProtKB-KW"/>
</dbReference>
<gene>
    <name evidence="13" type="ORF">DEW08_09995</name>
</gene>
<evidence type="ECO:0000256" key="1">
    <source>
        <dbReference type="ARBA" id="ARBA00001946"/>
    </source>
</evidence>
<dbReference type="GO" id="GO:0005524">
    <property type="term" value="F:ATP binding"/>
    <property type="evidence" value="ECO:0007669"/>
    <property type="project" value="UniProtKB-KW"/>
</dbReference>
<organism evidence="13 14">
    <name type="scientific">Azospirillum thermophilum</name>
    <dbReference type="NCBI Taxonomy" id="2202148"/>
    <lineage>
        <taxon>Bacteria</taxon>
        <taxon>Pseudomonadati</taxon>
        <taxon>Pseudomonadota</taxon>
        <taxon>Alphaproteobacteria</taxon>
        <taxon>Rhodospirillales</taxon>
        <taxon>Azospirillaceae</taxon>
        <taxon>Azospirillum</taxon>
    </lineage>
</organism>
<dbReference type="Proteomes" id="UP000245629">
    <property type="component" value="Chromosome 2"/>
</dbReference>
<dbReference type="EMBL" id="CP029353">
    <property type="protein sequence ID" value="AWK86526.1"/>
    <property type="molecule type" value="Genomic_DNA"/>
</dbReference>
<dbReference type="PANTHER" id="PTHR12358">
    <property type="entry name" value="SPHINGOSINE KINASE"/>
    <property type="match status" value="1"/>
</dbReference>
<dbReference type="Pfam" id="PF00781">
    <property type="entry name" value="DAGK_cat"/>
    <property type="match status" value="1"/>
</dbReference>
<dbReference type="GO" id="GO:0046872">
    <property type="term" value="F:metal ion binding"/>
    <property type="evidence" value="ECO:0007669"/>
    <property type="project" value="UniProtKB-KW"/>
</dbReference>
<evidence type="ECO:0000256" key="2">
    <source>
        <dbReference type="ARBA" id="ARBA00022516"/>
    </source>
</evidence>
<keyword evidence="10" id="KW-0594">Phospholipid biosynthesis</keyword>
<dbReference type="Gene3D" id="3.40.50.10330">
    <property type="entry name" value="Probable inorganic polyphosphate/atp-NAD kinase, domain 1"/>
    <property type="match status" value="1"/>
</dbReference>